<evidence type="ECO:0008006" key="3">
    <source>
        <dbReference type="Google" id="ProtNLM"/>
    </source>
</evidence>
<sequence>MPSDTELPQPKPLFWCGSAKTDLIAFPSLPRARAGKELRKVQFGLMPADFKWVSKWGAGVIEIRIQEEESIFRVVCVVCFPEGIYILHSFQKKTQKTRRHDVEIIQARYRDVTRHRRSEK</sequence>
<name>A0A1V9DAA2_9GAMM</name>
<reference evidence="1 2" key="1">
    <citation type="submission" date="2017-02" db="EMBL/GenBank/DDBJ databases">
        <title>Whole genome shotgun sequence of Pantoea agglomerans strain AS1 isolated from a cycad, Zamia floridana in Central Florida, USA.</title>
        <authorList>
            <person name="Lata P."/>
            <person name="Govindarajan S."/>
            <person name="Qi F."/>
            <person name="Li J.-L."/>
            <person name="Maurya S.K."/>
            <person name="Sahoo M.K."/>
        </authorList>
    </citation>
    <scope>NUCLEOTIDE SEQUENCE [LARGE SCALE GENOMIC DNA]</scope>
    <source>
        <strain evidence="1 2">AS1</strain>
    </source>
</reference>
<dbReference type="Pfam" id="PF05973">
    <property type="entry name" value="Gp49"/>
    <property type="match status" value="1"/>
</dbReference>
<comment type="caution">
    <text evidence="1">The sequence shown here is derived from an EMBL/GenBank/DDBJ whole genome shotgun (WGS) entry which is preliminary data.</text>
</comment>
<dbReference type="InterPro" id="IPR009241">
    <property type="entry name" value="HigB-like"/>
</dbReference>
<evidence type="ECO:0000313" key="1">
    <source>
        <dbReference type="EMBL" id="OQP30801.1"/>
    </source>
</evidence>
<dbReference type="AlphaFoldDB" id="A0A1V9DAA2"/>
<accession>A0A1V9DAA2</accession>
<dbReference type="Proteomes" id="UP000192769">
    <property type="component" value="Unassembled WGS sequence"/>
</dbReference>
<evidence type="ECO:0000313" key="2">
    <source>
        <dbReference type="Proteomes" id="UP000192769"/>
    </source>
</evidence>
<organism evidence="1 2">
    <name type="scientific">Pantoea latae</name>
    <dbReference type="NCBI Taxonomy" id="1964541"/>
    <lineage>
        <taxon>Bacteria</taxon>
        <taxon>Pseudomonadati</taxon>
        <taxon>Pseudomonadota</taxon>
        <taxon>Gammaproteobacteria</taxon>
        <taxon>Enterobacterales</taxon>
        <taxon>Erwiniaceae</taxon>
        <taxon>Pantoea</taxon>
    </lineage>
</organism>
<protein>
    <recommendedName>
        <fullName evidence="3">Addiction module toxin RelE</fullName>
    </recommendedName>
</protein>
<dbReference type="RefSeq" id="WP_081142172.1">
    <property type="nucleotide sequence ID" value="NZ_MWUE01000033.1"/>
</dbReference>
<proteinExistence type="predicted"/>
<gene>
    <name evidence="1" type="ORF">B2J69_21465</name>
</gene>
<dbReference type="OrthoDB" id="9797093at2"/>
<dbReference type="EMBL" id="MWUE01000033">
    <property type="protein sequence ID" value="OQP30801.1"/>
    <property type="molecule type" value="Genomic_DNA"/>
</dbReference>
<keyword evidence="2" id="KW-1185">Reference proteome</keyword>